<dbReference type="AlphaFoldDB" id="A0A4Q1RD69"/>
<dbReference type="InterPro" id="IPR012893">
    <property type="entry name" value="HipA-like_C"/>
</dbReference>
<evidence type="ECO:0000256" key="1">
    <source>
        <dbReference type="ARBA" id="ARBA00022679"/>
    </source>
</evidence>
<feature type="compositionally biased region" description="Acidic residues" evidence="3">
    <location>
        <begin position="375"/>
        <end position="388"/>
    </location>
</feature>
<dbReference type="EMBL" id="SDKC01000002">
    <property type="protein sequence ID" value="RXS72560.1"/>
    <property type="molecule type" value="Genomic_DNA"/>
</dbReference>
<dbReference type="Proteomes" id="UP000290106">
    <property type="component" value="Unassembled WGS sequence"/>
</dbReference>
<keyword evidence="2" id="KW-0418">Kinase</keyword>
<name>A0A4Q1RD69_9FIRM</name>
<keyword evidence="1" id="KW-0808">Transferase</keyword>
<dbReference type="Pfam" id="PF07804">
    <property type="entry name" value="HipA_C"/>
    <property type="match status" value="1"/>
</dbReference>
<evidence type="ECO:0000256" key="3">
    <source>
        <dbReference type="SAM" id="MobiDB-lite"/>
    </source>
</evidence>
<feature type="domain" description="HipA-like C-terminal" evidence="4">
    <location>
        <begin position="142"/>
        <end position="309"/>
    </location>
</feature>
<organism evidence="5 6">
    <name type="scientific">Blautia faecicola</name>
    <dbReference type="NCBI Taxonomy" id="2509240"/>
    <lineage>
        <taxon>Bacteria</taxon>
        <taxon>Bacillati</taxon>
        <taxon>Bacillota</taxon>
        <taxon>Clostridia</taxon>
        <taxon>Lachnospirales</taxon>
        <taxon>Lachnospiraceae</taxon>
        <taxon>Blautia</taxon>
    </lineage>
</organism>
<proteinExistence type="predicted"/>
<dbReference type="Gene3D" id="1.10.1070.20">
    <property type="match status" value="1"/>
</dbReference>
<accession>A0A4Q1RD69</accession>
<feature type="compositionally biased region" description="Basic and acidic residues" evidence="3">
    <location>
        <begin position="389"/>
        <end position="401"/>
    </location>
</feature>
<reference evidence="5 6" key="1">
    <citation type="submission" date="2019-01" db="EMBL/GenBank/DDBJ databases">
        <title>Blautia sp. nov. KGMB01111 isolated human feces.</title>
        <authorList>
            <person name="Park J.-E."/>
            <person name="Kim J.-S."/>
            <person name="Park S.-H."/>
        </authorList>
    </citation>
    <scope>NUCLEOTIDE SEQUENCE [LARGE SCALE GENOMIC DNA]</scope>
    <source>
        <strain evidence="5 6">KGMB01111</strain>
    </source>
</reference>
<feature type="region of interest" description="Disordered" evidence="3">
    <location>
        <begin position="368"/>
        <end position="421"/>
    </location>
</feature>
<protein>
    <recommendedName>
        <fullName evidence="4">HipA-like C-terminal domain-containing protein</fullName>
    </recommendedName>
</protein>
<keyword evidence="6" id="KW-1185">Reference proteome</keyword>
<sequence>MSEKATLMNKNTPILEIEIENSSIMNFYNVLSHDMLPIQLQDNIKSQSINQWFQSRLLPDKREGMKEARMQFRFFDKEKYFFSLSDQYWVRYKDSDTWEKYNFFTNKYSNEVGKIFFEPWNVKKDELKYPSPDRTTNGVLRKRWIQDETMQSYLIKQGSKKYHQEPLSEVMASMMLKQMGMLPFVEYSLVVDGLSFCSKCRNFVTEDTEFVPAIAIYNKRTKEDSISKYEHFLSMCDLYHIKEAETFMEKMILVDYVICNTDRHFGNFGFLRSAITGEILGFAPLFDFGSAYWGTTNDVERKSSRHFAEEEALLVAKAAGDGRLQVAKSGRAMMDLLKAYPIITNKKKNAIQNLINEVDQDIAKFATAQSKKDDRDDEGNAFEDLDEMFNEHKKPDERKSTSQETRSTATEAAFAGKGDMPKLQMDMDNLMIN</sequence>
<dbReference type="GO" id="GO:0016301">
    <property type="term" value="F:kinase activity"/>
    <property type="evidence" value="ECO:0007669"/>
    <property type="project" value="UniProtKB-KW"/>
</dbReference>
<dbReference type="OrthoDB" id="9812605at2"/>
<evidence type="ECO:0000313" key="5">
    <source>
        <dbReference type="EMBL" id="RXS72560.1"/>
    </source>
</evidence>
<dbReference type="RefSeq" id="WP_129259677.1">
    <property type="nucleotide sequence ID" value="NZ_SDKC01000002.1"/>
</dbReference>
<gene>
    <name evidence="5" type="ORF">ETP43_16400</name>
</gene>
<evidence type="ECO:0000256" key="2">
    <source>
        <dbReference type="ARBA" id="ARBA00022777"/>
    </source>
</evidence>
<comment type="caution">
    <text evidence="5">The sequence shown here is derived from an EMBL/GenBank/DDBJ whole genome shotgun (WGS) entry which is preliminary data.</text>
</comment>
<evidence type="ECO:0000259" key="4">
    <source>
        <dbReference type="Pfam" id="PF07804"/>
    </source>
</evidence>
<evidence type="ECO:0000313" key="6">
    <source>
        <dbReference type="Proteomes" id="UP000290106"/>
    </source>
</evidence>